<keyword evidence="2 6" id="KW-0813">Transport</keyword>
<accession>A0AAN8Z315</accession>
<evidence type="ECO:0000256" key="3">
    <source>
        <dbReference type="ARBA" id="ARBA00022781"/>
    </source>
</evidence>
<comment type="caution">
    <text evidence="7">The sequence shown here is derived from an EMBL/GenBank/DDBJ whole genome shotgun (WGS) entry which is preliminary data.</text>
</comment>
<keyword evidence="4 6" id="KW-0406">Ion transport</keyword>
<comment type="function">
    <text evidence="6">Subunit of the V1 complex of vacuolar(H+)-ATPase (V-ATPase), a multisubunit enzyme composed of a peripheral complex (V1) that hydrolyzes ATP and a membrane integral complex (V0) that translocates protons. V-ATPase is responsible for acidifying and maintaining the pH of intracellular compartments and in some cell types, is targeted to the plasma membrane, where it is responsible for acidifying the extracellular environment. Subunit C is necessary for the assembly of the catalytic sector of the enzyme and is likely to have a specific function in its catalytic activity.</text>
</comment>
<evidence type="ECO:0000256" key="4">
    <source>
        <dbReference type="ARBA" id="ARBA00023065"/>
    </source>
</evidence>
<dbReference type="Pfam" id="PF03223">
    <property type="entry name" value="V-ATPase_C"/>
    <property type="match status" value="1"/>
</dbReference>
<dbReference type="InterPro" id="IPR036132">
    <property type="entry name" value="Vac_ATP_synth_c_sf"/>
</dbReference>
<dbReference type="SUPFAM" id="SSF118203">
    <property type="entry name" value="Vacuolar ATP synthase subunit C"/>
    <property type="match status" value="1"/>
</dbReference>
<comment type="subunit">
    <text evidence="6">V-ATPase is a heteromultimeric enzyme composed of a peripheral catalytic V1 complex (components A to H) attached to an integral membrane V0 proton pore complex.</text>
</comment>
<dbReference type="GO" id="GO:0046961">
    <property type="term" value="F:proton-transporting ATPase activity, rotational mechanism"/>
    <property type="evidence" value="ECO:0007669"/>
    <property type="project" value="InterPro"/>
</dbReference>
<dbReference type="Gene3D" id="3.30.70.100">
    <property type="match status" value="1"/>
</dbReference>
<dbReference type="FunFam" id="3.30.70.100:FF:000002">
    <property type="entry name" value="V-type proton ATPase subunit C"/>
    <property type="match status" value="1"/>
</dbReference>
<organism evidence="7 8">
    <name type="scientific">Dillenia turbinata</name>
    <dbReference type="NCBI Taxonomy" id="194707"/>
    <lineage>
        <taxon>Eukaryota</taxon>
        <taxon>Viridiplantae</taxon>
        <taxon>Streptophyta</taxon>
        <taxon>Embryophyta</taxon>
        <taxon>Tracheophyta</taxon>
        <taxon>Spermatophyta</taxon>
        <taxon>Magnoliopsida</taxon>
        <taxon>eudicotyledons</taxon>
        <taxon>Gunneridae</taxon>
        <taxon>Pentapetalae</taxon>
        <taxon>Dilleniales</taxon>
        <taxon>Dilleniaceae</taxon>
        <taxon>Dillenia</taxon>
    </lineage>
</organism>
<dbReference type="CDD" id="cd14785">
    <property type="entry name" value="V-ATPase_C"/>
    <property type="match status" value="1"/>
</dbReference>
<keyword evidence="3 6" id="KW-0375">Hydrogen ion transport</keyword>
<reference evidence="7 8" key="1">
    <citation type="submission" date="2023-12" db="EMBL/GenBank/DDBJ databases">
        <title>A high-quality genome assembly for Dillenia turbinata (Dilleniales).</title>
        <authorList>
            <person name="Chanderbali A."/>
        </authorList>
    </citation>
    <scope>NUCLEOTIDE SEQUENCE [LARGE SCALE GENOMIC DNA]</scope>
    <source>
        <strain evidence="7">LSX21</strain>
        <tissue evidence="7">Leaf</tissue>
    </source>
</reference>
<keyword evidence="8" id="KW-1185">Reference proteome</keyword>
<evidence type="ECO:0000256" key="1">
    <source>
        <dbReference type="ARBA" id="ARBA00006138"/>
    </source>
</evidence>
<dbReference type="EMBL" id="JBAMMX010000016">
    <property type="protein sequence ID" value="KAK6924614.1"/>
    <property type="molecule type" value="Genomic_DNA"/>
</dbReference>
<dbReference type="Gene3D" id="1.20.1460.10">
    <property type="entry name" value="subunit c (vma5p) of the yeast v-atpase, domain 2"/>
    <property type="match status" value="1"/>
</dbReference>
<evidence type="ECO:0000256" key="6">
    <source>
        <dbReference type="RuleBase" id="RU364010"/>
    </source>
</evidence>
<proteinExistence type="inferred from homology"/>
<dbReference type="InterPro" id="IPR004907">
    <property type="entry name" value="ATPase_V1-cplx_csu"/>
</dbReference>
<evidence type="ECO:0000256" key="2">
    <source>
        <dbReference type="ARBA" id="ARBA00022448"/>
    </source>
</evidence>
<evidence type="ECO:0000313" key="8">
    <source>
        <dbReference type="Proteomes" id="UP001370490"/>
    </source>
</evidence>
<evidence type="ECO:0000256" key="5">
    <source>
        <dbReference type="ARBA" id="ARBA00025445"/>
    </source>
</evidence>
<evidence type="ECO:0000313" key="7">
    <source>
        <dbReference type="EMBL" id="KAK6924614.1"/>
    </source>
</evidence>
<comment type="function">
    <text evidence="5">Subunit of the peripheral V1 complex of vacuolar ATPase. Subunit C is necessary for the assembly of the catalytic sector of the enzyme and is likely to have a specific function in its catalytic activity. V-ATPase is responsible for acidifying a variety of intracellular compartments in eukaryotic cells.</text>
</comment>
<protein>
    <recommendedName>
        <fullName evidence="6">V-type proton ATPase subunit C</fullName>
    </recommendedName>
</protein>
<dbReference type="Proteomes" id="UP001370490">
    <property type="component" value="Unassembled WGS sequence"/>
</dbReference>
<sequence length="375" mass="42721">MATRYWLVSLPVQSPGSSLWSRLQESISKHSFDTPLYRFNVPNLRVGTLDSLLALSDDLFKSNSFIEGVSHKIRRQIEELERISGVETTALTVDGVPVDSYLTKFSWDEAKYPTMSPLREIVDSIHVQVAKIEDDLKVRVAEYNNVRSQLNTINRKQSGSLAVRDLSNLVKPEDIITSEHLVTLLAVVPKYSQKDWLSSYETLTTFVVPRSSKLLYEDNEYALYTVTLFHRVADNFKTSAREKGFQIREFEYNPETQESRKRELEKLMQDQDTLRSSLLQWCYTSYGEVFSSWMHFCAVRIFTESILRYGLPPSFLSVVLSPSGKSEKKVRSILEGLCDTANSTYWKTDDEVGGMGGLGGDADAHPYVCFTINLI</sequence>
<dbReference type="GO" id="GO:0000221">
    <property type="term" value="C:vacuolar proton-transporting V-type ATPase, V1 domain"/>
    <property type="evidence" value="ECO:0007669"/>
    <property type="project" value="TreeGrafter"/>
</dbReference>
<gene>
    <name evidence="7" type="ORF">RJ641_008940</name>
</gene>
<dbReference type="Gene3D" id="3.30.70.1180">
    <property type="entry name" value="Vacuolar atp synthase subunit c, domain 1"/>
    <property type="match status" value="1"/>
</dbReference>
<comment type="similarity">
    <text evidence="1 6">Belongs to the V-ATPase C subunit family.</text>
</comment>
<name>A0AAN8Z315_9MAGN</name>
<dbReference type="PANTHER" id="PTHR10137:SF0">
    <property type="entry name" value="V-TYPE PROTON ATPASE SUBUNIT C"/>
    <property type="match status" value="1"/>
</dbReference>
<dbReference type="PANTHER" id="PTHR10137">
    <property type="entry name" value="V-TYPE PROTON ATPASE SUBUNIT C"/>
    <property type="match status" value="1"/>
</dbReference>
<dbReference type="AlphaFoldDB" id="A0AAN8Z315"/>